<dbReference type="Pfam" id="PF01272">
    <property type="entry name" value="GreA_GreB"/>
    <property type="match status" value="1"/>
</dbReference>
<dbReference type="HAMAP" id="MF_00105">
    <property type="entry name" value="GreA_GreB"/>
    <property type="match status" value="1"/>
</dbReference>
<evidence type="ECO:0000256" key="5">
    <source>
        <dbReference type="ARBA" id="ARBA00023163"/>
    </source>
</evidence>
<dbReference type="FunFam" id="1.10.287.180:FF:000001">
    <property type="entry name" value="Transcription elongation factor GreA"/>
    <property type="match status" value="1"/>
</dbReference>
<protein>
    <recommendedName>
        <fullName evidence="2 8">Transcription elongation factor GreA</fullName>
    </recommendedName>
    <alternativeName>
        <fullName evidence="7 8">Transcript cleavage factor GreA</fullName>
    </alternativeName>
</protein>
<evidence type="ECO:0000256" key="4">
    <source>
        <dbReference type="ARBA" id="ARBA00023125"/>
    </source>
</evidence>
<evidence type="ECO:0000256" key="2">
    <source>
        <dbReference type="ARBA" id="ARBA00013729"/>
    </source>
</evidence>
<dbReference type="NCBIfam" id="NF001261">
    <property type="entry name" value="PRK00226.1-2"/>
    <property type="match status" value="1"/>
</dbReference>
<keyword evidence="12" id="KW-0251">Elongation factor</keyword>
<dbReference type="PIRSF" id="PIRSF006092">
    <property type="entry name" value="GreA_GreB"/>
    <property type="match status" value="1"/>
</dbReference>
<dbReference type="Gene3D" id="3.10.50.30">
    <property type="entry name" value="Transcription elongation factor, GreA/GreB, C-terminal domain"/>
    <property type="match status" value="1"/>
</dbReference>
<comment type="caution">
    <text evidence="12">The sequence shown here is derived from an EMBL/GenBank/DDBJ whole genome shotgun (WGS) entry which is preliminary data.</text>
</comment>
<keyword evidence="4 8" id="KW-0238">DNA-binding</keyword>
<dbReference type="SUPFAM" id="SSF54534">
    <property type="entry name" value="FKBP-like"/>
    <property type="match status" value="1"/>
</dbReference>
<dbReference type="GO" id="GO:0070063">
    <property type="term" value="F:RNA polymerase binding"/>
    <property type="evidence" value="ECO:0007669"/>
    <property type="project" value="InterPro"/>
</dbReference>
<dbReference type="InterPro" id="IPR023459">
    <property type="entry name" value="Tscrpt_elong_fac_GreA/B_fam"/>
</dbReference>
<dbReference type="InterPro" id="IPR006359">
    <property type="entry name" value="Tscrpt_elong_fac_GreA"/>
</dbReference>
<keyword evidence="12" id="KW-0648">Protein biosynthesis</keyword>
<evidence type="ECO:0000313" key="13">
    <source>
        <dbReference type="Proteomes" id="UP000221024"/>
    </source>
</evidence>
<keyword evidence="13" id="KW-1185">Reference proteome</keyword>
<dbReference type="Gene3D" id="1.10.287.180">
    <property type="entry name" value="Transcription elongation factor, GreA/GreB, N-terminal domain"/>
    <property type="match status" value="1"/>
</dbReference>
<dbReference type="GO" id="GO:0032784">
    <property type="term" value="P:regulation of DNA-templated transcription elongation"/>
    <property type="evidence" value="ECO:0007669"/>
    <property type="project" value="UniProtKB-UniRule"/>
</dbReference>
<organism evidence="12 13">
    <name type="scientific">Longimonas halophila</name>
    <dbReference type="NCBI Taxonomy" id="1469170"/>
    <lineage>
        <taxon>Bacteria</taxon>
        <taxon>Pseudomonadati</taxon>
        <taxon>Rhodothermota</taxon>
        <taxon>Rhodothermia</taxon>
        <taxon>Rhodothermales</taxon>
        <taxon>Salisaetaceae</taxon>
        <taxon>Longimonas</taxon>
    </lineage>
</organism>
<evidence type="ECO:0000256" key="1">
    <source>
        <dbReference type="ARBA" id="ARBA00008213"/>
    </source>
</evidence>
<dbReference type="InterPro" id="IPR022691">
    <property type="entry name" value="Tscrpt_elong_fac_GreA/B_N"/>
</dbReference>
<dbReference type="PROSITE" id="PS00829">
    <property type="entry name" value="GREAB_1"/>
    <property type="match status" value="1"/>
</dbReference>
<evidence type="ECO:0000259" key="10">
    <source>
        <dbReference type="Pfam" id="PF01272"/>
    </source>
</evidence>
<dbReference type="PANTHER" id="PTHR30437">
    <property type="entry name" value="TRANSCRIPTION ELONGATION FACTOR GREA"/>
    <property type="match status" value="1"/>
</dbReference>
<dbReference type="Proteomes" id="UP000221024">
    <property type="component" value="Unassembled WGS sequence"/>
</dbReference>
<dbReference type="PANTHER" id="PTHR30437:SF4">
    <property type="entry name" value="TRANSCRIPTION ELONGATION FACTOR GREA"/>
    <property type="match status" value="1"/>
</dbReference>
<evidence type="ECO:0000256" key="7">
    <source>
        <dbReference type="ARBA" id="ARBA00030776"/>
    </source>
</evidence>
<dbReference type="RefSeq" id="WP_098063345.1">
    <property type="nucleotide sequence ID" value="NZ_PDEP01000019.1"/>
</dbReference>
<keyword evidence="3 8" id="KW-0805">Transcription regulation</keyword>
<dbReference type="Pfam" id="PF03449">
    <property type="entry name" value="GreA_GreB_N"/>
    <property type="match status" value="1"/>
</dbReference>
<dbReference type="InterPro" id="IPR028624">
    <property type="entry name" value="Tscrpt_elong_fac_GreA/B"/>
</dbReference>
<dbReference type="GO" id="GO:0006354">
    <property type="term" value="P:DNA-templated transcription elongation"/>
    <property type="evidence" value="ECO:0007669"/>
    <property type="project" value="TreeGrafter"/>
</dbReference>
<dbReference type="GO" id="GO:0003746">
    <property type="term" value="F:translation elongation factor activity"/>
    <property type="evidence" value="ECO:0007669"/>
    <property type="project" value="UniProtKB-KW"/>
</dbReference>
<evidence type="ECO:0000313" key="12">
    <source>
        <dbReference type="EMBL" id="PEN04970.1"/>
    </source>
</evidence>
<proteinExistence type="inferred from homology"/>
<dbReference type="NCBIfam" id="TIGR01462">
    <property type="entry name" value="greA"/>
    <property type="match status" value="1"/>
</dbReference>
<dbReference type="GO" id="GO:0003677">
    <property type="term" value="F:DNA binding"/>
    <property type="evidence" value="ECO:0007669"/>
    <property type="project" value="UniProtKB-UniRule"/>
</dbReference>
<evidence type="ECO:0000256" key="9">
    <source>
        <dbReference type="RuleBase" id="RU000556"/>
    </source>
</evidence>
<reference evidence="12 13" key="1">
    <citation type="submission" date="2017-10" db="EMBL/GenBank/DDBJ databases">
        <title>Draft genome of Longimonas halophila.</title>
        <authorList>
            <person name="Goh K.M."/>
            <person name="Shamsir M.S."/>
            <person name="Lim S.W."/>
        </authorList>
    </citation>
    <scope>NUCLEOTIDE SEQUENCE [LARGE SCALE GENOMIC DNA]</scope>
    <source>
        <strain evidence="12 13">KCTC 42399</strain>
    </source>
</reference>
<dbReference type="EMBL" id="PDEP01000019">
    <property type="protein sequence ID" value="PEN04970.1"/>
    <property type="molecule type" value="Genomic_DNA"/>
</dbReference>
<evidence type="ECO:0000256" key="3">
    <source>
        <dbReference type="ARBA" id="ARBA00023015"/>
    </source>
</evidence>
<dbReference type="AlphaFoldDB" id="A0A2H3NPQ6"/>
<accession>A0A2H3NPQ6</accession>
<sequence>MSKKTVYLTEEGFQELKDELHFLKTKERARIADTIAEARAKGDLSENAEYDAAKEEQGKLEARISKLEDTISRARVVDENEVDDSKAYILSKVTVENLNTGAEQVYTLVNEQEADVSEGKISVESPVGKGLLGKEEGDEVEIDVPAGTVTLKITDIAR</sequence>
<keyword evidence="5 8" id="KW-0804">Transcription</keyword>
<evidence type="ECO:0000256" key="8">
    <source>
        <dbReference type="HAMAP-Rule" id="MF_00105"/>
    </source>
</evidence>
<dbReference type="InterPro" id="IPR018151">
    <property type="entry name" value="TF_GreA/GreB_CS"/>
</dbReference>
<dbReference type="InterPro" id="IPR036953">
    <property type="entry name" value="GreA/GreB_C_sf"/>
</dbReference>
<evidence type="ECO:0000256" key="6">
    <source>
        <dbReference type="ARBA" id="ARBA00024916"/>
    </source>
</evidence>
<dbReference type="NCBIfam" id="NF001263">
    <property type="entry name" value="PRK00226.1-4"/>
    <property type="match status" value="1"/>
</dbReference>
<feature type="domain" description="Transcription elongation factor GreA/GreB N-terminal" evidence="11">
    <location>
        <begin position="6"/>
        <end position="76"/>
    </location>
</feature>
<evidence type="ECO:0000259" key="11">
    <source>
        <dbReference type="Pfam" id="PF03449"/>
    </source>
</evidence>
<dbReference type="FunFam" id="3.10.50.30:FF:000001">
    <property type="entry name" value="Transcription elongation factor GreA"/>
    <property type="match status" value="1"/>
</dbReference>
<feature type="domain" description="Transcription elongation factor GreA/GreB C-terminal" evidence="10">
    <location>
        <begin position="85"/>
        <end position="157"/>
    </location>
</feature>
<gene>
    <name evidence="8" type="primary">greA</name>
    <name evidence="12" type="ORF">CRI93_14395</name>
</gene>
<name>A0A2H3NPQ6_9BACT</name>
<comment type="similarity">
    <text evidence="1 8 9">Belongs to the GreA/GreB family.</text>
</comment>
<dbReference type="InterPro" id="IPR036805">
    <property type="entry name" value="Tscrpt_elong_fac_GreA/B_N_sf"/>
</dbReference>
<dbReference type="OrthoDB" id="9808774at2"/>
<dbReference type="InterPro" id="IPR001437">
    <property type="entry name" value="Tscrpt_elong_fac_GreA/B_C"/>
</dbReference>
<comment type="function">
    <text evidence="6 8 9">Necessary for efficient RNA polymerase transcription elongation past template-encoded arresting sites. The arresting sites in DNA have the property of trapping a certain fraction of elongating RNA polymerases that pass through, resulting in locked ternary complexes. Cleavage of the nascent transcript by cleavage factors such as GreA or GreB allows the resumption of elongation from the new 3'terminus. GreA releases sequences of 2 to 3 nucleotides.</text>
</comment>
<dbReference type="PROSITE" id="PS00830">
    <property type="entry name" value="GREAB_2"/>
    <property type="match status" value="1"/>
</dbReference>
<dbReference type="SUPFAM" id="SSF46557">
    <property type="entry name" value="GreA transcript cleavage protein, N-terminal domain"/>
    <property type="match status" value="1"/>
</dbReference>